<gene>
    <name evidence="2" type="ORF">g.139121</name>
</gene>
<evidence type="ECO:0000256" key="1">
    <source>
        <dbReference type="SAM" id="MobiDB-lite"/>
    </source>
</evidence>
<dbReference type="EMBL" id="GGMR01000871">
    <property type="protein sequence ID" value="MBY13490.1"/>
    <property type="molecule type" value="Transcribed_RNA"/>
</dbReference>
<feature type="compositionally biased region" description="Polar residues" evidence="1">
    <location>
        <begin position="58"/>
        <end position="85"/>
    </location>
</feature>
<feature type="compositionally biased region" description="Basic and acidic residues" evidence="1">
    <location>
        <begin position="99"/>
        <end position="108"/>
    </location>
</feature>
<feature type="compositionally biased region" description="Pro residues" evidence="1">
    <location>
        <begin position="87"/>
        <end position="96"/>
    </location>
</feature>
<sequence length="108" mass="12092">MLERAHLYTVSKQQVSLIQVGDQCDDKEINQNQHTDVIDTSYINQESPNDDNEGYISPTFSSHRNTTLDIQSGQSSALKTPTRTQRPIPPPPPPPVFSTKKEPESTDL</sequence>
<name>A0A2S2N8N3_SCHGA</name>
<proteinExistence type="predicted"/>
<organism evidence="2">
    <name type="scientific">Schizaphis graminum</name>
    <name type="common">Green bug aphid</name>
    <dbReference type="NCBI Taxonomy" id="13262"/>
    <lineage>
        <taxon>Eukaryota</taxon>
        <taxon>Metazoa</taxon>
        <taxon>Ecdysozoa</taxon>
        <taxon>Arthropoda</taxon>
        <taxon>Hexapoda</taxon>
        <taxon>Insecta</taxon>
        <taxon>Pterygota</taxon>
        <taxon>Neoptera</taxon>
        <taxon>Paraneoptera</taxon>
        <taxon>Hemiptera</taxon>
        <taxon>Sternorrhyncha</taxon>
        <taxon>Aphidomorpha</taxon>
        <taxon>Aphidoidea</taxon>
        <taxon>Aphididae</taxon>
        <taxon>Aphidini</taxon>
        <taxon>Schizaphis</taxon>
    </lineage>
</organism>
<evidence type="ECO:0000313" key="2">
    <source>
        <dbReference type="EMBL" id="MBY13490.1"/>
    </source>
</evidence>
<feature type="region of interest" description="Disordered" evidence="1">
    <location>
        <begin position="29"/>
        <end position="108"/>
    </location>
</feature>
<reference evidence="2" key="1">
    <citation type="submission" date="2018-04" db="EMBL/GenBank/DDBJ databases">
        <title>Transcriptome of Schizaphis graminum biotype I.</title>
        <authorList>
            <person name="Scully E.D."/>
            <person name="Geib S.M."/>
            <person name="Palmer N.A."/>
            <person name="Koch K."/>
            <person name="Bradshaw J."/>
            <person name="Heng-Moss T."/>
            <person name="Sarath G."/>
        </authorList>
    </citation>
    <scope>NUCLEOTIDE SEQUENCE</scope>
</reference>
<accession>A0A2S2N8N3</accession>
<protein>
    <submittedName>
        <fullName evidence="2">Uncharacterized protein</fullName>
    </submittedName>
</protein>
<dbReference type="AlphaFoldDB" id="A0A2S2N8N3"/>